<sequence>MSTTPVINRTSGASVKLSVIAVWIVAVLAAVGSALEIFTVITGRAVFALNGADPRLPLTSLPQINQAELREGTTGYLADAPAWLRVLCATPAMVYILIALLAAVLITRALRGIAASRPFSSSVRRSMTVLSLILILGGILYGVLDRIAGQAIYDVAVTFTQGIQFPLGADYAVTSTNPARWPFFMIITGVVGLALSTAFRAGARLEEAADGLV</sequence>
<feature type="transmembrane region" description="Helical" evidence="1">
    <location>
        <begin position="127"/>
        <end position="144"/>
    </location>
</feature>
<keyword evidence="1" id="KW-1133">Transmembrane helix</keyword>
<evidence type="ECO:0000313" key="2">
    <source>
        <dbReference type="EMBL" id="WZP17029.1"/>
    </source>
</evidence>
<evidence type="ECO:0000256" key="1">
    <source>
        <dbReference type="SAM" id="Phobius"/>
    </source>
</evidence>
<protein>
    <recommendedName>
        <fullName evidence="4">DUF2975 domain-containing protein</fullName>
    </recommendedName>
</protein>
<feature type="transmembrane region" description="Helical" evidence="1">
    <location>
        <begin position="82"/>
        <end position="106"/>
    </location>
</feature>
<dbReference type="RefSeq" id="WP_342024625.1">
    <property type="nucleotide sequence ID" value="NZ_CP151657.1"/>
</dbReference>
<dbReference type="EMBL" id="CP151657">
    <property type="protein sequence ID" value="WZP17029.1"/>
    <property type="molecule type" value="Genomic_DNA"/>
</dbReference>
<proteinExistence type="predicted"/>
<keyword evidence="1" id="KW-0812">Transmembrane</keyword>
<dbReference type="Proteomes" id="UP001448858">
    <property type="component" value="Chromosome"/>
</dbReference>
<evidence type="ECO:0008006" key="4">
    <source>
        <dbReference type="Google" id="ProtNLM"/>
    </source>
</evidence>
<gene>
    <name evidence="2" type="ORF">AAE021_05570</name>
</gene>
<name>A0ABZ2ZXZ7_9MICC</name>
<accession>A0ABZ2ZXZ7</accession>
<feature type="transmembrane region" description="Helical" evidence="1">
    <location>
        <begin position="20"/>
        <end position="41"/>
    </location>
</feature>
<evidence type="ECO:0000313" key="3">
    <source>
        <dbReference type="Proteomes" id="UP001448858"/>
    </source>
</evidence>
<keyword evidence="3" id="KW-1185">Reference proteome</keyword>
<organism evidence="2 3">
    <name type="scientific">Arthrobacter citreus</name>
    <dbReference type="NCBI Taxonomy" id="1670"/>
    <lineage>
        <taxon>Bacteria</taxon>
        <taxon>Bacillati</taxon>
        <taxon>Actinomycetota</taxon>
        <taxon>Actinomycetes</taxon>
        <taxon>Micrococcales</taxon>
        <taxon>Micrococcaceae</taxon>
        <taxon>Arthrobacter</taxon>
    </lineage>
</organism>
<keyword evidence="1" id="KW-0472">Membrane</keyword>
<feature type="transmembrane region" description="Helical" evidence="1">
    <location>
        <begin position="181"/>
        <end position="199"/>
    </location>
</feature>
<reference evidence="2 3" key="1">
    <citation type="submission" date="2024-04" db="EMBL/GenBank/DDBJ databases">
        <title>Arthrobacter sp. from Plains bison fecal sample.</title>
        <authorList>
            <person name="Ruzzini A."/>
        </authorList>
    </citation>
    <scope>NUCLEOTIDE SEQUENCE [LARGE SCALE GENOMIC DNA]</scope>
    <source>
        <strain evidence="2 3">EINP1</strain>
    </source>
</reference>